<dbReference type="PANTHER" id="PTHR33463">
    <property type="entry name" value="NB-ARC DOMAIN-CONTAINING PROTEIN-RELATED"/>
    <property type="match status" value="1"/>
</dbReference>
<dbReference type="EMBL" id="JABEZV010000007">
    <property type="protein sequence ID" value="MBA0716388.1"/>
    <property type="molecule type" value="Genomic_DNA"/>
</dbReference>
<feature type="non-terminal residue" evidence="3">
    <location>
        <position position="1"/>
    </location>
</feature>
<gene>
    <name evidence="3" type="ORF">Golax_015221</name>
</gene>
<feature type="domain" description="Disease resistance protein At4g27190-like leucine-rich repeats" evidence="2">
    <location>
        <begin position="171"/>
        <end position="242"/>
    </location>
</feature>
<dbReference type="SUPFAM" id="SSF52058">
    <property type="entry name" value="L domain-like"/>
    <property type="match status" value="1"/>
</dbReference>
<accession>A0A7J8ZX52</accession>
<dbReference type="AlphaFoldDB" id="A0A7J8ZX52"/>
<evidence type="ECO:0000256" key="1">
    <source>
        <dbReference type="ARBA" id="ARBA00022821"/>
    </source>
</evidence>
<evidence type="ECO:0000313" key="4">
    <source>
        <dbReference type="Proteomes" id="UP000593574"/>
    </source>
</evidence>
<proteinExistence type="predicted"/>
<protein>
    <recommendedName>
        <fullName evidence="2">Disease resistance protein At4g27190-like leucine-rich repeats domain-containing protein</fullName>
    </recommendedName>
</protein>
<dbReference type="Proteomes" id="UP000593574">
    <property type="component" value="Unassembled WGS sequence"/>
</dbReference>
<keyword evidence="1" id="KW-0611">Plant defense</keyword>
<organism evidence="3 4">
    <name type="scientific">Gossypium laxum</name>
    <dbReference type="NCBI Taxonomy" id="34288"/>
    <lineage>
        <taxon>Eukaryota</taxon>
        <taxon>Viridiplantae</taxon>
        <taxon>Streptophyta</taxon>
        <taxon>Embryophyta</taxon>
        <taxon>Tracheophyta</taxon>
        <taxon>Spermatophyta</taxon>
        <taxon>Magnoliopsida</taxon>
        <taxon>eudicotyledons</taxon>
        <taxon>Gunneridae</taxon>
        <taxon>Pentapetalae</taxon>
        <taxon>rosids</taxon>
        <taxon>malvids</taxon>
        <taxon>Malvales</taxon>
        <taxon>Malvaceae</taxon>
        <taxon>Malvoideae</taxon>
        <taxon>Gossypium</taxon>
    </lineage>
</organism>
<feature type="domain" description="Disease resistance protein At4g27190-like leucine-rich repeats" evidence="2">
    <location>
        <begin position="281"/>
        <end position="366"/>
    </location>
</feature>
<reference evidence="3 4" key="1">
    <citation type="journal article" date="2019" name="Genome Biol. Evol.">
        <title>Insights into the evolution of the New World diploid cottons (Gossypium, subgenus Houzingenia) based on genome sequencing.</title>
        <authorList>
            <person name="Grover C.E."/>
            <person name="Arick M.A. 2nd"/>
            <person name="Thrash A."/>
            <person name="Conover J.L."/>
            <person name="Sanders W.S."/>
            <person name="Peterson D.G."/>
            <person name="Frelichowski J.E."/>
            <person name="Scheffler J.A."/>
            <person name="Scheffler B.E."/>
            <person name="Wendel J.F."/>
        </authorList>
    </citation>
    <scope>NUCLEOTIDE SEQUENCE [LARGE SCALE GENOMIC DNA]</scope>
    <source>
        <strain evidence="3">4</strain>
        <tissue evidence="3">Leaf</tissue>
    </source>
</reference>
<feature type="non-terminal residue" evidence="3">
    <location>
        <position position="366"/>
    </location>
</feature>
<comment type="caution">
    <text evidence="3">The sequence shown here is derived from an EMBL/GenBank/DDBJ whole genome shotgun (WGS) entry which is preliminary data.</text>
</comment>
<dbReference type="InterPro" id="IPR032675">
    <property type="entry name" value="LRR_dom_sf"/>
</dbReference>
<sequence>LAELNTLSHLSTLEVQIPDAKSAPEGFFQKLQKLERYKICIGKEWERFGNYQYSRTLKLRLNTSIDDLNHGIKKLVERTQDLELDELKGGKIALKELTDEESLSHLQNLHIQNGLDIESVVNDKNEFPRLQSLTLQGLPQLVSFCSQDKIDAPSLTQLELPLFGEKISFPSLEKLHLSSLNVTREIEEETQATMTLSLFPQLKSLELKDLQHLSGFCSNSQNKVIEFPFMKSMTIYNCPKLEGFICRYTREGNRRISSQGDLFDNKVAFPSLEEMSICYLRKMKMIWRNPLPPNSFPKLQQLRVEGCDKLLTIFPSNTLTTFQRLHRLTVNTCGSLQQVFEIMHEEKETALLATAQLRELHIGGLP</sequence>
<evidence type="ECO:0000259" key="2">
    <source>
        <dbReference type="Pfam" id="PF23247"/>
    </source>
</evidence>
<dbReference type="InterPro" id="IPR057135">
    <property type="entry name" value="At4g27190-like_LRR"/>
</dbReference>
<evidence type="ECO:0000313" key="3">
    <source>
        <dbReference type="EMBL" id="MBA0716388.1"/>
    </source>
</evidence>
<dbReference type="Gene3D" id="3.80.10.10">
    <property type="entry name" value="Ribonuclease Inhibitor"/>
    <property type="match status" value="2"/>
</dbReference>
<name>A0A7J8ZX52_9ROSI</name>
<keyword evidence="4" id="KW-1185">Reference proteome</keyword>
<dbReference type="Pfam" id="PF23247">
    <property type="entry name" value="LRR_RPS2"/>
    <property type="match status" value="2"/>
</dbReference>
<dbReference type="PANTHER" id="PTHR33463:SF172">
    <property type="entry name" value="DOMAIN-CONTAINING DISEASE RESISTANCE PROTEIN, PUTATIVE-RELATED"/>
    <property type="match status" value="1"/>
</dbReference>
<dbReference type="InterPro" id="IPR050905">
    <property type="entry name" value="Plant_NBS-LRR"/>
</dbReference>